<dbReference type="OMA" id="DIMTEEC"/>
<proteinExistence type="predicted"/>
<dbReference type="KEGG" id="mpp:MICPUCDRAFT_68400"/>
<dbReference type="Proteomes" id="UP000001876">
    <property type="component" value="Unassembled WGS sequence"/>
</dbReference>
<dbReference type="SUPFAM" id="SSF54631">
    <property type="entry name" value="CBS-domain pair"/>
    <property type="match status" value="1"/>
</dbReference>
<feature type="domain" description="CBS" evidence="3">
    <location>
        <begin position="172"/>
        <end position="231"/>
    </location>
</feature>
<organism evidence="5">
    <name type="scientific">Micromonas pusilla (strain CCMP1545)</name>
    <name type="common">Picoplanktonic green alga</name>
    <dbReference type="NCBI Taxonomy" id="564608"/>
    <lineage>
        <taxon>Eukaryota</taxon>
        <taxon>Viridiplantae</taxon>
        <taxon>Chlorophyta</taxon>
        <taxon>Mamiellophyceae</taxon>
        <taxon>Mamiellales</taxon>
        <taxon>Mamiellaceae</taxon>
        <taxon>Micromonas</taxon>
    </lineage>
</organism>
<evidence type="ECO:0000256" key="2">
    <source>
        <dbReference type="PROSITE-ProRule" id="PRU00703"/>
    </source>
</evidence>
<reference evidence="4 5" key="1">
    <citation type="journal article" date="2009" name="Science">
        <title>Green evolution and dynamic adaptations revealed by genomes of the marine picoeukaryotes Micromonas.</title>
        <authorList>
            <person name="Worden A.Z."/>
            <person name="Lee J.H."/>
            <person name="Mock T."/>
            <person name="Rouze P."/>
            <person name="Simmons M.P."/>
            <person name="Aerts A.L."/>
            <person name="Allen A.E."/>
            <person name="Cuvelier M.L."/>
            <person name="Derelle E."/>
            <person name="Everett M.V."/>
            <person name="Foulon E."/>
            <person name="Grimwood J."/>
            <person name="Gundlach H."/>
            <person name="Henrissat B."/>
            <person name="Napoli C."/>
            <person name="McDonald S.M."/>
            <person name="Parker M.S."/>
            <person name="Rombauts S."/>
            <person name="Salamov A."/>
            <person name="Von Dassow P."/>
            <person name="Badger J.H."/>
            <person name="Coutinho P.M."/>
            <person name="Demir E."/>
            <person name="Dubchak I."/>
            <person name="Gentemann C."/>
            <person name="Eikrem W."/>
            <person name="Gready J.E."/>
            <person name="John U."/>
            <person name="Lanier W."/>
            <person name="Lindquist E.A."/>
            <person name="Lucas S."/>
            <person name="Mayer K.F."/>
            <person name="Moreau H."/>
            <person name="Not F."/>
            <person name="Otillar R."/>
            <person name="Panaud O."/>
            <person name="Pangilinan J."/>
            <person name="Paulsen I."/>
            <person name="Piegu B."/>
            <person name="Poliakov A."/>
            <person name="Robbens S."/>
            <person name="Schmutz J."/>
            <person name="Toulza E."/>
            <person name="Wyss T."/>
            <person name="Zelensky A."/>
            <person name="Zhou K."/>
            <person name="Armbrust E.V."/>
            <person name="Bhattacharya D."/>
            <person name="Goodenough U.W."/>
            <person name="Van de Peer Y."/>
            <person name="Grigoriev I.V."/>
        </authorList>
    </citation>
    <scope>NUCLEOTIDE SEQUENCE [LARGE SCALE GENOMIC DNA]</scope>
    <source>
        <strain evidence="4 5">CCMP1545</strain>
    </source>
</reference>
<dbReference type="EMBL" id="GG663739">
    <property type="protein sequence ID" value="EEH57473.1"/>
    <property type="molecule type" value="Genomic_DNA"/>
</dbReference>
<dbReference type="AlphaFoldDB" id="C1MSA7"/>
<keyword evidence="5" id="KW-1185">Reference proteome</keyword>
<dbReference type="InterPro" id="IPR000644">
    <property type="entry name" value="CBS_dom"/>
</dbReference>
<protein>
    <submittedName>
        <fullName evidence="4">Predicted protein</fullName>
    </submittedName>
</protein>
<evidence type="ECO:0000256" key="1">
    <source>
        <dbReference type="ARBA" id="ARBA00023122"/>
    </source>
</evidence>
<keyword evidence="1 2" id="KW-0129">CBS domain</keyword>
<dbReference type="PANTHER" id="PTHR43080">
    <property type="entry name" value="CBS DOMAIN-CONTAINING PROTEIN CBSX3, MITOCHONDRIAL"/>
    <property type="match status" value="1"/>
</dbReference>
<dbReference type="Pfam" id="PF00571">
    <property type="entry name" value="CBS"/>
    <property type="match status" value="1"/>
</dbReference>
<evidence type="ECO:0000313" key="5">
    <source>
        <dbReference type="Proteomes" id="UP000001876"/>
    </source>
</evidence>
<dbReference type="GeneID" id="9684457"/>
<dbReference type="PROSITE" id="PS51371">
    <property type="entry name" value="CBS"/>
    <property type="match status" value="1"/>
</dbReference>
<sequence>MFRALMRLRATGALARSSRDARRFVSSKTPSHALPAASVGLDAVIARKNVVATEFSELRRETEDLAIGLEKLTAGDLLLQKTLDQRGHWLWVDVNSSALEAVQRMTRANVGALLVMRERVLDVDDDGVVTREEASSGKWDDAVAGVVTERDYLHKIVAKHGDASTTKVGDVMTAKDEINVASVDTPVLEAMRAMIEGRHRHLPVMNKDRTMAGMLCMGDVTRMVLDEHRKEVVRLRDYMTGGY</sequence>
<dbReference type="InterPro" id="IPR046342">
    <property type="entry name" value="CBS_dom_sf"/>
</dbReference>
<dbReference type="PANTHER" id="PTHR43080:SF2">
    <property type="entry name" value="CBS DOMAIN-CONTAINING PROTEIN"/>
    <property type="match status" value="1"/>
</dbReference>
<dbReference type="eggNOG" id="ENOG502QQ7J">
    <property type="taxonomic scope" value="Eukaryota"/>
</dbReference>
<dbReference type="InterPro" id="IPR051257">
    <property type="entry name" value="Diverse_CBS-Domain"/>
</dbReference>
<accession>C1MSA7</accession>
<gene>
    <name evidence="4" type="ORF">MICPUCDRAFT_68400</name>
</gene>
<dbReference type="STRING" id="564608.C1MSA7"/>
<dbReference type="Gene3D" id="3.10.580.10">
    <property type="entry name" value="CBS-domain"/>
    <property type="match status" value="1"/>
</dbReference>
<evidence type="ECO:0000313" key="4">
    <source>
        <dbReference type="EMBL" id="EEH57473.1"/>
    </source>
</evidence>
<dbReference type="RefSeq" id="XP_003059018.1">
    <property type="nucleotide sequence ID" value="XM_003058972.1"/>
</dbReference>
<dbReference type="OrthoDB" id="418595at2759"/>
<evidence type="ECO:0000259" key="3">
    <source>
        <dbReference type="PROSITE" id="PS51371"/>
    </source>
</evidence>
<name>C1MSA7_MICPC</name>